<dbReference type="Proteomes" id="UP000887575">
    <property type="component" value="Unassembled WGS sequence"/>
</dbReference>
<keyword evidence="2" id="KW-1185">Reference proteome</keyword>
<feature type="region of interest" description="Disordered" evidence="1">
    <location>
        <begin position="1"/>
        <end position="63"/>
    </location>
</feature>
<feature type="compositionally biased region" description="Low complexity" evidence="1">
    <location>
        <begin position="20"/>
        <end position="29"/>
    </location>
</feature>
<name>A0AAF3EIG4_9BILA</name>
<feature type="compositionally biased region" description="Basic and acidic residues" evidence="1">
    <location>
        <begin position="1"/>
        <end position="19"/>
    </location>
</feature>
<dbReference type="WBParaSite" id="MBELARI_LOCUS13796">
    <property type="protein sequence ID" value="MBELARI_LOCUS13796"/>
    <property type="gene ID" value="MBELARI_LOCUS13796"/>
</dbReference>
<evidence type="ECO:0000313" key="2">
    <source>
        <dbReference type="Proteomes" id="UP000887575"/>
    </source>
</evidence>
<evidence type="ECO:0000256" key="1">
    <source>
        <dbReference type="SAM" id="MobiDB-lite"/>
    </source>
</evidence>
<accession>A0AAF3EIG4</accession>
<dbReference type="AlphaFoldDB" id="A0AAF3EIG4"/>
<proteinExistence type="predicted"/>
<sequence>MPSEEDQPKAGDLRRDRTSRTSSQSGDSLPSLASPSPTIENLPGASDSPTQEELPSNFRKKERKIHKDSVCAFVFRKDHPKKPFPQLV</sequence>
<organism evidence="2 3">
    <name type="scientific">Mesorhabditis belari</name>
    <dbReference type="NCBI Taxonomy" id="2138241"/>
    <lineage>
        <taxon>Eukaryota</taxon>
        <taxon>Metazoa</taxon>
        <taxon>Ecdysozoa</taxon>
        <taxon>Nematoda</taxon>
        <taxon>Chromadorea</taxon>
        <taxon>Rhabditida</taxon>
        <taxon>Rhabditina</taxon>
        <taxon>Rhabditomorpha</taxon>
        <taxon>Rhabditoidea</taxon>
        <taxon>Rhabditidae</taxon>
        <taxon>Mesorhabditinae</taxon>
        <taxon>Mesorhabditis</taxon>
    </lineage>
</organism>
<protein>
    <submittedName>
        <fullName evidence="3">Uncharacterized protein</fullName>
    </submittedName>
</protein>
<reference evidence="3" key="1">
    <citation type="submission" date="2024-02" db="UniProtKB">
        <authorList>
            <consortium name="WormBaseParasite"/>
        </authorList>
    </citation>
    <scope>IDENTIFICATION</scope>
</reference>
<evidence type="ECO:0000313" key="3">
    <source>
        <dbReference type="WBParaSite" id="MBELARI_LOCUS13796"/>
    </source>
</evidence>